<organism evidence="1 2">
    <name type="scientific">Thalictrum thalictroides</name>
    <name type="common">Rue-anemone</name>
    <name type="synonym">Anemone thalictroides</name>
    <dbReference type="NCBI Taxonomy" id="46969"/>
    <lineage>
        <taxon>Eukaryota</taxon>
        <taxon>Viridiplantae</taxon>
        <taxon>Streptophyta</taxon>
        <taxon>Embryophyta</taxon>
        <taxon>Tracheophyta</taxon>
        <taxon>Spermatophyta</taxon>
        <taxon>Magnoliopsida</taxon>
        <taxon>Ranunculales</taxon>
        <taxon>Ranunculaceae</taxon>
        <taxon>Thalictroideae</taxon>
        <taxon>Thalictrum</taxon>
    </lineage>
</organism>
<gene>
    <name evidence="1" type="ORF">FRX31_020353</name>
</gene>
<name>A0A7J6W155_THATH</name>
<accession>A0A7J6W155</accession>
<dbReference type="AlphaFoldDB" id="A0A7J6W155"/>
<keyword evidence="2" id="KW-1185">Reference proteome</keyword>
<proteinExistence type="predicted"/>
<sequence length="80" mass="9465">MPTLNVMHLAKAKPDHLPLLIECKDPIKMTGPHPFKFKRMWITHENFKQFVQEQWDTGGISPLPMIQLEMRLKNMRGRLK</sequence>
<comment type="caution">
    <text evidence="1">The sequence shown here is derived from an EMBL/GenBank/DDBJ whole genome shotgun (WGS) entry which is preliminary data.</text>
</comment>
<dbReference type="EMBL" id="JABWDY010024667">
    <property type="protein sequence ID" value="KAF5190055.1"/>
    <property type="molecule type" value="Genomic_DNA"/>
</dbReference>
<evidence type="ECO:0000313" key="2">
    <source>
        <dbReference type="Proteomes" id="UP000554482"/>
    </source>
</evidence>
<protein>
    <submittedName>
        <fullName evidence="1">Uncharacterized protein</fullName>
    </submittedName>
</protein>
<reference evidence="1 2" key="1">
    <citation type="submission" date="2020-06" db="EMBL/GenBank/DDBJ databases">
        <title>Transcriptomic and genomic resources for Thalictrum thalictroides and T. hernandezii: Facilitating candidate gene discovery in an emerging model plant lineage.</title>
        <authorList>
            <person name="Arias T."/>
            <person name="Riano-Pachon D.M."/>
            <person name="Di Stilio V.S."/>
        </authorList>
    </citation>
    <scope>NUCLEOTIDE SEQUENCE [LARGE SCALE GENOMIC DNA]</scope>
    <source>
        <strain evidence="2">cv. WT478/WT964</strain>
        <tissue evidence="1">Leaves</tissue>
    </source>
</reference>
<dbReference type="Proteomes" id="UP000554482">
    <property type="component" value="Unassembled WGS sequence"/>
</dbReference>
<evidence type="ECO:0000313" key="1">
    <source>
        <dbReference type="EMBL" id="KAF5190055.1"/>
    </source>
</evidence>
<dbReference type="OrthoDB" id="1001832at2759"/>